<evidence type="ECO:0000256" key="1">
    <source>
        <dbReference type="SAM" id="Phobius"/>
    </source>
</evidence>
<organism evidence="2 3">
    <name type="scientific">Amedibacterium intestinale</name>
    <dbReference type="NCBI Taxonomy" id="2583452"/>
    <lineage>
        <taxon>Bacteria</taxon>
        <taxon>Bacillati</taxon>
        <taxon>Bacillota</taxon>
        <taxon>Erysipelotrichia</taxon>
        <taxon>Erysipelotrichales</taxon>
        <taxon>Erysipelotrichaceae</taxon>
        <taxon>Amedibacterium</taxon>
    </lineage>
</organism>
<dbReference type="KEGG" id="aarg:Aargi30884_00580"/>
<reference evidence="3" key="1">
    <citation type="submission" date="2019-05" db="EMBL/GenBank/DDBJ databases">
        <title>Complete genome sequencing of Absiella argi strain JCM 30884.</title>
        <authorList>
            <person name="Sakamoto M."/>
            <person name="Murakami T."/>
            <person name="Mori H."/>
        </authorList>
    </citation>
    <scope>NUCLEOTIDE SEQUENCE [LARGE SCALE GENOMIC DNA]</scope>
    <source>
        <strain evidence="3">JCM 30884</strain>
    </source>
</reference>
<dbReference type="EMBL" id="AP019695">
    <property type="protein sequence ID" value="BBK21155.1"/>
    <property type="molecule type" value="Genomic_DNA"/>
</dbReference>
<keyword evidence="3" id="KW-1185">Reference proteome</keyword>
<feature type="transmembrane region" description="Helical" evidence="1">
    <location>
        <begin position="7"/>
        <end position="29"/>
    </location>
</feature>
<dbReference type="RefSeq" id="WP_115714459.1">
    <property type="nucleotide sequence ID" value="NZ_AP019695.1"/>
</dbReference>
<name>A0A6N4TFC6_9FIRM</name>
<dbReference type="Proteomes" id="UP000464754">
    <property type="component" value="Chromosome"/>
</dbReference>
<sequence>MNKKKMCFILIGTGIIIMTIASSDITSILSSILNTIFNMKLPDVFFNSFVFRATLIGIGAIFTLSGGLFYRHMMKNNSL</sequence>
<protein>
    <submittedName>
        <fullName evidence="2">Uncharacterized protein</fullName>
    </submittedName>
</protein>
<proteinExistence type="predicted"/>
<feature type="transmembrane region" description="Helical" evidence="1">
    <location>
        <begin position="49"/>
        <end position="70"/>
    </location>
</feature>
<keyword evidence="1" id="KW-0472">Membrane</keyword>
<keyword evidence="1" id="KW-1133">Transmembrane helix</keyword>
<accession>A0A6N4TFC6</accession>
<keyword evidence="1" id="KW-0812">Transmembrane</keyword>
<dbReference type="AlphaFoldDB" id="A0A6N4TFC6"/>
<evidence type="ECO:0000313" key="3">
    <source>
        <dbReference type="Proteomes" id="UP000464754"/>
    </source>
</evidence>
<evidence type="ECO:0000313" key="2">
    <source>
        <dbReference type="EMBL" id="BBK21155.1"/>
    </source>
</evidence>
<gene>
    <name evidence="2" type="ORF">Aargi30884_00580</name>
</gene>